<evidence type="ECO:0000256" key="1">
    <source>
        <dbReference type="SAM" id="MobiDB-lite"/>
    </source>
</evidence>
<name>A0A2V1P2Y7_9RHOB</name>
<gene>
    <name evidence="2" type="ORF">DFK10_13065</name>
</gene>
<proteinExistence type="predicted"/>
<sequence>MSGPNTEKKAREPGTRGDTAAEQRAKIWAHNNVAAIAERRAWIETEGTPLADIQVLQDI</sequence>
<protein>
    <submittedName>
        <fullName evidence="2">Uncharacterized protein</fullName>
    </submittedName>
</protein>
<dbReference type="OrthoDB" id="7874826at2"/>
<comment type="caution">
    <text evidence="2">The sequence shown here is derived from an EMBL/GenBank/DDBJ whole genome shotgun (WGS) entry which is preliminary data.</text>
</comment>
<dbReference type="AlphaFoldDB" id="A0A2V1P2Y7"/>
<feature type="region of interest" description="Disordered" evidence="1">
    <location>
        <begin position="1"/>
        <end position="23"/>
    </location>
</feature>
<reference evidence="3" key="1">
    <citation type="submission" date="2018-05" db="EMBL/GenBank/DDBJ databases">
        <authorList>
            <person name="Du Z."/>
            <person name="Wang X."/>
        </authorList>
    </citation>
    <scope>NUCLEOTIDE SEQUENCE [LARGE SCALE GENOMIC DNA]</scope>
    <source>
        <strain evidence="3">WDS4C29</strain>
    </source>
</reference>
<dbReference type="RefSeq" id="WP_109389486.1">
    <property type="nucleotide sequence ID" value="NZ_QETF01000017.1"/>
</dbReference>
<dbReference type="Proteomes" id="UP000245293">
    <property type="component" value="Unassembled WGS sequence"/>
</dbReference>
<dbReference type="EMBL" id="QETF01000017">
    <property type="protein sequence ID" value="PWG16120.1"/>
    <property type="molecule type" value="Genomic_DNA"/>
</dbReference>
<accession>A0A2V1P2Y7</accession>
<keyword evidence="3" id="KW-1185">Reference proteome</keyword>
<evidence type="ECO:0000313" key="3">
    <source>
        <dbReference type="Proteomes" id="UP000245293"/>
    </source>
</evidence>
<organism evidence="2 3">
    <name type="scientific">Salibaculum griseiflavum</name>
    <dbReference type="NCBI Taxonomy" id="1914409"/>
    <lineage>
        <taxon>Bacteria</taxon>
        <taxon>Pseudomonadati</taxon>
        <taxon>Pseudomonadota</taxon>
        <taxon>Alphaproteobacteria</taxon>
        <taxon>Rhodobacterales</taxon>
        <taxon>Roseobacteraceae</taxon>
        <taxon>Salibaculum</taxon>
    </lineage>
</organism>
<evidence type="ECO:0000313" key="2">
    <source>
        <dbReference type="EMBL" id="PWG16120.1"/>
    </source>
</evidence>